<keyword evidence="1" id="KW-0238">DNA-binding</keyword>
<evidence type="ECO:0000256" key="2">
    <source>
        <dbReference type="ARBA" id="ARBA00034078"/>
    </source>
</evidence>
<dbReference type="AlphaFoldDB" id="A0A6N9H6K3"/>
<feature type="region of interest" description="Disordered" evidence="3">
    <location>
        <begin position="133"/>
        <end position="181"/>
    </location>
</feature>
<comment type="cofactor">
    <cofactor evidence="2">
        <name>[2Fe-2S] cluster</name>
        <dbReference type="ChEBI" id="CHEBI:190135"/>
    </cofactor>
</comment>
<dbReference type="Proteomes" id="UP000469215">
    <property type="component" value="Unassembled WGS sequence"/>
</dbReference>
<name>A0A6N9H6K3_9MICO</name>
<dbReference type="Gene3D" id="1.10.10.10">
    <property type="entry name" value="Winged helix-like DNA-binding domain superfamily/Winged helix DNA-binding domain"/>
    <property type="match status" value="1"/>
</dbReference>
<keyword evidence="5" id="KW-1185">Reference proteome</keyword>
<protein>
    <submittedName>
        <fullName evidence="4">Transcriptional regulator</fullName>
    </submittedName>
</protein>
<dbReference type="GO" id="GO:0003677">
    <property type="term" value="F:DNA binding"/>
    <property type="evidence" value="ECO:0007669"/>
    <property type="project" value="UniProtKB-KW"/>
</dbReference>
<gene>
    <name evidence="4" type="ORF">GSY69_06865</name>
</gene>
<dbReference type="GO" id="GO:0003700">
    <property type="term" value="F:DNA-binding transcription factor activity"/>
    <property type="evidence" value="ECO:0007669"/>
    <property type="project" value="TreeGrafter"/>
</dbReference>
<dbReference type="InterPro" id="IPR036388">
    <property type="entry name" value="WH-like_DNA-bd_sf"/>
</dbReference>
<evidence type="ECO:0000313" key="4">
    <source>
        <dbReference type="EMBL" id="MYM19698.1"/>
    </source>
</evidence>
<proteinExistence type="predicted"/>
<comment type="caution">
    <text evidence="4">The sequence shown here is derived from an EMBL/GenBank/DDBJ whole genome shotgun (WGS) entry which is preliminary data.</text>
</comment>
<dbReference type="EMBL" id="WWEQ01000022">
    <property type="protein sequence ID" value="MYM19698.1"/>
    <property type="molecule type" value="Genomic_DNA"/>
</dbReference>
<dbReference type="SUPFAM" id="SSF46785">
    <property type="entry name" value="Winged helix' DNA-binding domain"/>
    <property type="match status" value="1"/>
</dbReference>
<dbReference type="PANTHER" id="PTHR33221">
    <property type="entry name" value="WINGED HELIX-TURN-HELIX TRANSCRIPTIONAL REGULATOR, RRF2 FAMILY"/>
    <property type="match status" value="1"/>
</dbReference>
<accession>A0A6N9H6K3</accession>
<dbReference type="InterPro" id="IPR036390">
    <property type="entry name" value="WH_DNA-bd_sf"/>
</dbReference>
<sequence>MELTRFTDLALRALMRIAAQPERVTAAQLAAQVAAPPAFMAKVVTRLSGMELVDARRGRTGGLTLAPGVLERSVGGIVRELEAGPVIDCLHPEPCPLLTGGCLLRAALGRAQEAFYASLDPIRLRDLVPAAAARPAPRRRHSPLPHPAPTAPRTAPAGGRALRADPTGNHTTAVLAGQEER</sequence>
<evidence type="ECO:0000256" key="3">
    <source>
        <dbReference type="SAM" id="MobiDB-lite"/>
    </source>
</evidence>
<dbReference type="RefSeq" id="WP_160953129.1">
    <property type="nucleotide sequence ID" value="NZ_WWEQ01000022.1"/>
</dbReference>
<dbReference type="Pfam" id="PF02082">
    <property type="entry name" value="Rrf2"/>
    <property type="match status" value="1"/>
</dbReference>
<dbReference type="GO" id="GO:0005829">
    <property type="term" value="C:cytosol"/>
    <property type="evidence" value="ECO:0007669"/>
    <property type="project" value="TreeGrafter"/>
</dbReference>
<dbReference type="PROSITE" id="PS51197">
    <property type="entry name" value="HTH_RRF2_2"/>
    <property type="match status" value="1"/>
</dbReference>
<evidence type="ECO:0000313" key="5">
    <source>
        <dbReference type="Proteomes" id="UP000469215"/>
    </source>
</evidence>
<dbReference type="InterPro" id="IPR000944">
    <property type="entry name" value="Tscrpt_reg_Rrf2"/>
</dbReference>
<dbReference type="PANTHER" id="PTHR33221:SF4">
    <property type="entry name" value="HTH-TYPE TRANSCRIPTIONAL REPRESSOR NSRR"/>
    <property type="match status" value="1"/>
</dbReference>
<organism evidence="4 5">
    <name type="scientific">Brevibacterium rongguiense</name>
    <dbReference type="NCBI Taxonomy" id="2695267"/>
    <lineage>
        <taxon>Bacteria</taxon>
        <taxon>Bacillati</taxon>
        <taxon>Actinomycetota</taxon>
        <taxon>Actinomycetes</taxon>
        <taxon>Micrococcales</taxon>
        <taxon>Brevibacteriaceae</taxon>
        <taxon>Brevibacterium</taxon>
    </lineage>
</organism>
<reference evidence="4 5" key="1">
    <citation type="submission" date="2020-01" db="EMBL/GenBank/DDBJ databases">
        <authorList>
            <person name="Deng T."/>
        </authorList>
    </citation>
    <scope>NUCLEOTIDE SEQUENCE [LARGE SCALE GENOMIC DNA]</scope>
    <source>
        <strain evidence="4 5">5221</strain>
    </source>
</reference>
<evidence type="ECO:0000256" key="1">
    <source>
        <dbReference type="ARBA" id="ARBA00023125"/>
    </source>
</evidence>
<feature type="compositionally biased region" description="Low complexity" evidence="3">
    <location>
        <begin position="151"/>
        <end position="161"/>
    </location>
</feature>